<dbReference type="Gramene" id="TraesCS6B03G0157900.1">
    <property type="protein sequence ID" value="TraesCS6B03G0157900.1.CDS"/>
    <property type="gene ID" value="TraesCS6B03G0157900"/>
</dbReference>
<reference evidence="1" key="2">
    <citation type="submission" date="2018-10" db="UniProtKB">
        <authorList>
            <consortium name="EnsemblPlants"/>
        </authorList>
    </citation>
    <scope>IDENTIFICATION</scope>
</reference>
<dbReference type="Gramene" id="TraesMAC6B03G03439090.1">
    <property type="protein sequence ID" value="TraesMAC6B03G03439090.1"/>
    <property type="gene ID" value="TraesMAC6B03G03439090"/>
</dbReference>
<name>A0A3B6PHP8_WHEAT</name>
<dbReference type="EnsemblPlants" id="TraesCS6B02G067500.1">
    <property type="protein sequence ID" value="TraesCS6B02G067500.1"/>
    <property type="gene ID" value="TraesCS6B02G067500"/>
</dbReference>
<dbReference type="AlphaFoldDB" id="A0A3B6PHP8"/>
<dbReference type="STRING" id="4565.A0A3B6PHP8"/>
<dbReference type="Gramene" id="TraesCS6B02G067500.1">
    <property type="protein sequence ID" value="TraesCS6B02G067500.1"/>
    <property type="gene ID" value="TraesCS6B02G067500"/>
</dbReference>
<dbReference type="Gramene" id="TraesROB_scaffold_095244_01G000100.1">
    <property type="protein sequence ID" value="TraesROB_scaffold_095244_01G000100.1"/>
    <property type="gene ID" value="TraesROB_scaffold_095244_01G000100"/>
</dbReference>
<dbReference type="SUPFAM" id="SSF52047">
    <property type="entry name" value="RNI-like"/>
    <property type="match status" value="1"/>
</dbReference>
<organism evidence="1">
    <name type="scientific">Triticum aestivum</name>
    <name type="common">Wheat</name>
    <dbReference type="NCBI Taxonomy" id="4565"/>
    <lineage>
        <taxon>Eukaryota</taxon>
        <taxon>Viridiplantae</taxon>
        <taxon>Streptophyta</taxon>
        <taxon>Embryophyta</taxon>
        <taxon>Tracheophyta</taxon>
        <taxon>Spermatophyta</taxon>
        <taxon>Magnoliopsida</taxon>
        <taxon>Liliopsida</taxon>
        <taxon>Poales</taxon>
        <taxon>Poaceae</taxon>
        <taxon>BOP clade</taxon>
        <taxon>Pooideae</taxon>
        <taxon>Triticodae</taxon>
        <taxon>Triticeae</taxon>
        <taxon>Triticinae</taxon>
        <taxon>Triticum</taxon>
    </lineage>
</organism>
<dbReference type="Gramene" id="TraesSTA6B03G03431430.1">
    <property type="protein sequence ID" value="TraesSTA6B03G03431430.1"/>
    <property type="gene ID" value="TraesSTA6B03G03431430"/>
</dbReference>
<dbReference type="Gramene" id="TraesNOR6B03G03473440.1">
    <property type="protein sequence ID" value="TraesNOR6B03G03473440.1"/>
    <property type="gene ID" value="TraesNOR6B03G03473440"/>
</dbReference>
<sequence length="243" mass="27969">MVRAALLLSQGQGEAFLTNLADDDILLLLAKQAPALKCLHLHRGYVSDEGFATEIKMLPLLEELEISKCPQIYSREVYELVATACPLLKHFRHVSGKHCHADYAITFAAPRMCKLRSLDVVGCTFGREVLVAILDNCHDLQYLNMAVCNPIAIDNLPEKLAWMSMDDHDRYSSNYYDDYTGCKYCYPYKPRCRYCRPLSFPQYEDDSYDDYCYYLGDGDDVDDAVLEEYEKILDIKSMRRYLS</sequence>
<dbReference type="SMR" id="A0A3B6PHP8"/>
<dbReference type="InterPro" id="IPR032675">
    <property type="entry name" value="LRR_dom_sf"/>
</dbReference>
<protein>
    <submittedName>
        <fullName evidence="1">Uncharacterized protein</fullName>
    </submittedName>
</protein>
<dbReference type="GO" id="GO:1905761">
    <property type="term" value="F:SCF ubiquitin ligase complex binding"/>
    <property type="evidence" value="ECO:0000318"/>
    <property type="project" value="GO_Central"/>
</dbReference>
<dbReference type="PANTHER" id="PTHR38926">
    <property type="entry name" value="F-BOX DOMAIN CONTAINING PROTEIN, EXPRESSED"/>
    <property type="match status" value="1"/>
</dbReference>
<dbReference type="Gene3D" id="3.80.10.10">
    <property type="entry name" value="Ribonuclease Inhibitor"/>
    <property type="match status" value="1"/>
</dbReference>
<dbReference type="PANTHER" id="PTHR38926:SF43">
    <property type="entry name" value="F-BOX DOMAIN-CONTAINING PROTEIN"/>
    <property type="match status" value="1"/>
</dbReference>
<dbReference type="OMA" id="VCNPIAI"/>
<evidence type="ECO:0000313" key="2">
    <source>
        <dbReference type="Proteomes" id="UP000019116"/>
    </source>
</evidence>
<proteinExistence type="predicted"/>
<dbReference type="Gramene" id="TraesLAC6B03G03396700.1">
    <property type="protein sequence ID" value="TraesLAC6B03G03396700.1"/>
    <property type="gene ID" value="TraesLAC6B03G03396700"/>
</dbReference>
<dbReference type="Gramene" id="TraesWEE_scaffold_019347_01G000300.1">
    <property type="protein sequence ID" value="TraesWEE_scaffold_019347_01G000300.1"/>
    <property type="gene ID" value="TraesWEE_scaffold_019347_01G000300"/>
</dbReference>
<accession>A0A3B6PHP8</accession>
<dbReference type="Proteomes" id="UP000019116">
    <property type="component" value="Chromosome 6B"/>
</dbReference>
<evidence type="ECO:0000313" key="1">
    <source>
        <dbReference type="EnsemblPlants" id="TraesCS6B02G067500.1"/>
    </source>
</evidence>
<dbReference type="Gramene" id="TraesCLE_scaffold_029694_01G000200.1">
    <property type="protein sequence ID" value="TraesCLE_scaffold_029694_01G000200.1"/>
    <property type="gene ID" value="TraesCLE_scaffold_029694_01G000200"/>
</dbReference>
<dbReference type="OrthoDB" id="10645687at2759"/>
<keyword evidence="2" id="KW-1185">Reference proteome</keyword>
<reference evidence="1" key="1">
    <citation type="submission" date="2018-08" db="EMBL/GenBank/DDBJ databases">
        <authorList>
            <person name="Rossello M."/>
        </authorList>
    </citation>
    <scope>NUCLEOTIDE SEQUENCE [LARGE SCALE GENOMIC DNA]</scope>
    <source>
        <strain evidence="1">cv. Chinese Spring</strain>
    </source>
</reference>